<reference evidence="2 3" key="1">
    <citation type="submission" date="2013-06" db="EMBL/GenBank/DDBJ databases">
        <title>Whole genome shotgun sequence of Bacillus selenatarsenatis SF-1.</title>
        <authorList>
            <person name="Kuroda M."/>
            <person name="Sei K."/>
            <person name="Yamashita M."/>
            <person name="Ike M."/>
        </authorList>
    </citation>
    <scope>NUCLEOTIDE SEQUENCE [LARGE SCALE GENOMIC DNA]</scope>
    <source>
        <strain evidence="2 3">SF-1</strain>
    </source>
</reference>
<accession>A0A0A8X6A8</accession>
<dbReference type="STRING" id="1321606.SAMD00020551_3652"/>
<evidence type="ECO:0000313" key="3">
    <source>
        <dbReference type="Proteomes" id="UP000031014"/>
    </source>
</evidence>
<proteinExistence type="predicted"/>
<dbReference type="Proteomes" id="UP000031014">
    <property type="component" value="Unassembled WGS sequence"/>
</dbReference>
<name>A0A0A8X6A8_MESS1</name>
<dbReference type="AlphaFoldDB" id="A0A0A8X6A8"/>
<keyword evidence="1" id="KW-1133">Transmembrane helix</keyword>
<evidence type="ECO:0000313" key="2">
    <source>
        <dbReference type="EMBL" id="GAM15495.1"/>
    </source>
</evidence>
<keyword evidence="1" id="KW-0472">Membrane</keyword>
<keyword evidence="3" id="KW-1185">Reference proteome</keyword>
<dbReference type="RefSeq" id="WP_041967148.1">
    <property type="nucleotide sequence ID" value="NZ_BASE01000084.1"/>
</dbReference>
<dbReference type="EMBL" id="BASE01000084">
    <property type="protein sequence ID" value="GAM15495.1"/>
    <property type="molecule type" value="Genomic_DNA"/>
</dbReference>
<comment type="caution">
    <text evidence="2">The sequence shown here is derived from an EMBL/GenBank/DDBJ whole genome shotgun (WGS) entry which is preliminary data.</text>
</comment>
<dbReference type="OrthoDB" id="9919019at2"/>
<sequence length="68" mass="7404">MSFNWGSNVLLFLACMLAGWALIKFGPSLLTLAGLGIFGIIGVIVIVLFAFVIIFIGLRVLFRGGWRC</sequence>
<organism evidence="2 3">
    <name type="scientific">Mesobacillus selenatarsenatis (strain DSM 18680 / JCM 14380 / FERM P-15431 / SF-1)</name>
    <dbReference type="NCBI Taxonomy" id="1321606"/>
    <lineage>
        <taxon>Bacteria</taxon>
        <taxon>Bacillati</taxon>
        <taxon>Bacillota</taxon>
        <taxon>Bacilli</taxon>
        <taxon>Bacillales</taxon>
        <taxon>Bacillaceae</taxon>
        <taxon>Mesobacillus</taxon>
    </lineage>
</organism>
<keyword evidence="1" id="KW-0812">Transmembrane</keyword>
<gene>
    <name evidence="2" type="ORF">SAMD00020551_3652</name>
</gene>
<protein>
    <submittedName>
        <fullName evidence="2">Uncharacterized protein</fullName>
    </submittedName>
</protein>
<feature type="transmembrane region" description="Helical" evidence="1">
    <location>
        <begin position="37"/>
        <end position="62"/>
    </location>
</feature>
<evidence type="ECO:0000256" key="1">
    <source>
        <dbReference type="SAM" id="Phobius"/>
    </source>
</evidence>